<dbReference type="Gene3D" id="3.40.630.30">
    <property type="match status" value="1"/>
</dbReference>
<sequence>MREIITFQIAKISDIEGVLALQDLYLVTNLSEEEKAFGFVTTPFTVQQLTEVIQKEELFLAKDNNKIIGYIFAGSWEFFNQWPIFNYMNSLFPKLTFLDFKITTTNSFQYGPVCIHKDYRGKGLITSLFELMRINLSQKYPLSLTFINKINIPSTKAHTKKLKWTIIGDFQFNTNDYYILAYDMKQSVSYLI</sequence>
<reference evidence="2" key="1">
    <citation type="submission" date="2016-11" db="EMBL/GenBank/DDBJ databases">
        <authorList>
            <person name="Varghese N."/>
            <person name="Submissions S."/>
        </authorList>
    </citation>
    <scope>NUCLEOTIDE SEQUENCE [LARGE SCALE GENOMIC DNA]</scope>
    <source>
        <strain evidence="2">DSM 3661</strain>
    </source>
</reference>
<protein>
    <recommendedName>
        <fullName evidence="3">GNAT family acetyltransferase</fullName>
    </recommendedName>
</protein>
<dbReference type="RefSeq" id="WP_073351523.1">
    <property type="nucleotide sequence ID" value="NZ_FRBU01000003.1"/>
</dbReference>
<proteinExistence type="predicted"/>
<evidence type="ECO:0008006" key="3">
    <source>
        <dbReference type="Google" id="ProtNLM"/>
    </source>
</evidence>
<keyword evidence="2" id="KW-1185">Reference proteome</keyword>
<dbReference type="AlphaFoldDB" id="A0A1M6YL51"/>
<dbReference type="EMBL" id="FRBU01000003">
    <property type="protein sequence ID" value="SHL18843.1"/>
    <property type="molecule type" value="Genomic_DNA"/>
</dbReference>
<dbReference type="STRING" id="69322.SAMN05443669_1003110"/>
<dbReference type="InterPro" id="IPR016181">
    <property type="entry name" value="Acyl_CoA_acyltransferase"/>
</dbReference>
<evidence type="ECO:0000313" key="2">
    <source>
        <dbReference type="Proteomes" id="UP000184260"/>
    </source>
</evidence>
<gene>
    <name evidence="1" type="ORF">SAMN05443669_1003110</name>
</gene>
<organism evidence="1 2">
    <name type="scientific">Flavobacterium xanthum</name>
    <dbReference type="NCBI Taxonomy" id="69322"/>
    <lineage>
        <taxon>Bacteria</taxon>
        <taxon>Pseudomonadati</taxon>
        <taxon>Bacteroidota</taxon>
        <taxon>Flavobacteriia</taxon>
        <taxon>Flavobacteriales</taxon>
        <taxon>Flavobacteriaceae</taxon>
        <taxon>Flavobacterium</taxon>
    </lineage>
</organism>
<dbReference type="OrthoDB" id="5109343at2"/>
<evidence type="ECO:0000313" key="1">
    <source>
        <dbReference type="EMBL" id="SHL18843.1"/>
    </source>
</evidence>
<name>A0A1M6YL51_9FLAO</name>
<accession>A0A1M6YL51</accession>
<dbReference type="Proteomes" id="UP000184260">
    <property type="component" value="Unassembled WGS sequence"/>
</dbReference>
<dbReference type="SUPFAM" id="SSF55729">
    <property type="entry name" value="Acyl-CoA N-acyltransferases (Nat)"/>
    <property type="match status" value="1"/>
</dbReference>